<dbReference type="GO" id="GO:0019722">
    <property type="term" value="P:calcium-mediated signaling"/>
    <property type="evidence" value="ECO:0007669"/>
    <property type="project" value="TreeGrafter"/>
</dbReference>
<keyword evidence="5 8" id="KW-0472">Membrane</keyword>
<dbReference type="InterPro" id="IPR050119">
    <property type="entry name" value="CCR1-9-like"/>
</dbReference>
<feature type="transmembrane region" description="Helical" evidence="8">
    <location>
        <begin position="26"/>
        <end position="54"/>
    </location>
</feature>
<evidence type="ECO:0000256" key="4">
    <source>
        <dbReference type="ARBA" id="ARBA00023040"/>
    </source>
</evidence>
<keyword evidence="10" id="KW-1185">Reference proteome</keyword>
<evidence type="ECO:0000313" key="11">
    <source>
        <dbReference type="RefSeq" id="XP_030621184.1"/>
    </source>
</evidence>
<feature type="transmembrane region" description="Helical" evidence="8">
    <location>
        <begin position="147"/>
        <end position="167"/>
    </location>
</feature>
<accession>A0A6J2UM89</accession>
<sequence>MQLNNSTVLLNSTSNLYPSNLTPFKLAAVVILGLCFLVGTPSNAAVIGIIARNLKNERFDFFSKLVFNLAVSGIISLLMIPIGIYALLYGWKLGVWTCKILFFVGYCSMYANVLIVTLIGIQRYKVLSSKIANRKALERLQSRSKNLLLIGLWSLSGVFASPVIFMQSTVNKDKFLKCQRSVEWGSIKILILLLEVLFGFIIPFSILLLSCLCLHKRVPQTEEKQRRMRLVVSVVVTFAVCWLPYYVINVIDIIATITETTSPDTYVRLKTFRRATGDLGKTLILINCCLNPFLYASLYLRKSKPRNQSQPQNLIESIRSHCCCVS</sequence>
<evidence type="ECO:0000259" key="9">
    <source>
        <dbReference type="PROSITE" id="PS50262"/>
    </source>
</evidence>
<dbReference type="InParanoid" id="A0A6J2UM89"/>
<keyword evidence="6" id="KW-0675">Receptor</keyword>
<keyword evidence="7" id="KW-0807">Transducer</keyword>
<dbReference type="InterPro" id="IPR017452">
    <property type="entry name" value="GPCR_Rhodpsn_7TM"/>
</dbReference>
<feature type="transmembrane region" description="Helical" evidence="8">
    <location>
        <begin position="187"/>
        <end position="209"/>
    </location>
</feature>
<dbReference type="PANTHER" id="PTHR10489">
    <property type="entry name" value="CELL ADHESION MOLECULE"/>
    <property type="match status" value="1"/>
</dbReference>
<proteinExistence type="predicted"/>
<dbReference type="PRINTS" id="PR00237">
    <property type="entry name" value="GPCRRHODOPSN"/>
</dbReference>
<evidence type="ECO:0000256" key="7">
    <source>
        <dbReference type="ARBA" id="ARBA00023224"/>
    </source>
</evidence>
<feature type="domain" description="G-protein coupled receptors family 1 profile" evidence="9">
    <location>
        <begin position="42"/>
        <end position="295"/>
    </location>
</feature>
<evidence type="ECO:0000256" key="6">
    <source>
        <dbReference type="ARBA" id="ARBA00023170"/>
    </source>
</evidence>
<dbReference type="GO" id="GO:0006955">
    <property type="term" value="P:immune response"/>
    <property type="evidence" value="ECO:0007669"/>
    <property type="project" value="TreeGrafter"/>
</dbReference>
<feature type="transmembrane region" description="Helical" evidence="8">
    <location>
        <begin position="66"/>
        <end position="88"/>
    </location>
</feature>
<feature type="transmembrane region" description="Helical" evidence="8">
    <location>
        <begin position="230"/>
        <end position="248"/>
    </location>
</feature>
<evidence type="ECO:0000256" key="1">
    <source>
        <dbReference type="ARBA" id="ARBA00004370"/>
    </source>
</evidence>
<dbReference type="RefSeq" id="XP_030621184.1">
    <property type="nucleotide sequence ID" value="XM_030765324.1"/>
</dbReference>
<keyword evidence="3 8" id="KW-1133">Transmembrane helix</keyword>
<dbReference type="GO" id="GO:0019957">
    <property type="term" value="F:C-C chemokine binding"/>
    <property type="evidence" value="ECO:0007669"/>
    <property type="project" value="TreeGrafter"/>
</dbReference>
<dbReference type="AlphaFoldDB" id="A0A6J2UM89"/>
<organism evidence="10 11">
    <name type="scientific">Chanos chanos</name>
    <name type="common">Milkfish</name>
    <name type="synonym">Mugil chanos</name>
    <dbReference type="NCBI Taxonomy" id="29144"/>
    <lineage>
        <taxon>Eukaryota</taxon>
        <taxon>Metazoa</taxon>
        <taxon>Chordata</taxon>
        <taxon>Craniata</taxon>
        <taxon>Vertebrata</taxon>
        <taxon>Euteleostomi</taxon>
        <taxon>Actinopterygii</taxon>
        <taxon>Neopterygii</taxon>
        <taxon>Teleostei</taxon>
        <taxon>Ostariophysi</taxon>
        <taxon>Gonorynchiformes</taxon>
        <taxon>Chanidae</taxon>
        <taxon>Chanos</taxon>
    </lineage>
</organism>
<dbReference type="Proteomes" id="UP000504632">
    <property type="component" value="Chromosome 2"/>
</dbReference>
<dbReference type="GO" id="GO:0016493">
    <property type="term" value="F:C-C chemokine receptor activity"/>
    <property type="evidence" value="ECO:0007669"/>
    <property type="project" value="TreeGrafter"/>
</dbReference>
<dbReference type="OrthoDB" id="5968937at2759"/>
<keyword evidence="2 8" id="KW-0812">Transmembrane</keyword>
<feature type="transmembrane region" description="Helical" evidence="8">
    <location>
        <begin position="282"/>
        <end position="300"/>
    </location>
</feature>
<evidence type="ECO:0000256" key="3">
    <source>
        <dbReference type="ARBA" id="ARBA00022989"/>
    </source>
</evidence>
<dbReference type="Gene3D" id="1.20.1070.10">
    <property type="entry name" value="Rhodopsin 7-helix transmembrane proteins"/>
    <property type="match status" value="1"/>
</dbReference>
<evidence type="ECO:0000313" key="10">
    <source>
        <dbReference type="Proteomes" id="UP000504632"/>
    </source>
</evidence>
<evidence type="ECO:0000256" key="8">
    <source>
        <dbReference type="SAM" id="Phobius"/>
    </source>
</evidence>
<evidence type="ECO:0000256" key="5">
    <source>
        <dbReference type="ARBA" id="ARBA00023136"/>
    </source>
</evidence>
<dbReference type="PANTHER" id="PTHR10489:SF946">
    <property type="entry name" value="LEUKOTRIENE B4 RECEPTOR 1-LIKE"/>
    <property type="match status" value="1"/>
</dbReference>
<dbReference type="GO" id="GO:0009897">
    <property type="term" value="C:external side of plasma membrane"/>
    <property type="evidence" value="ECO:0007669"/>
    <property type="project" value="TreeGrafter"/>
</dbReference>
<protein>
    <submittedName>
        <fullName evidence="11">Leukotriene B4 receptor 1-like</fullName>
    </submittedName>
</protein>
<name>A0A6J2UM89_CHACN</name>
<keyword evidence="4" id="KW-0297">G-protein coupled receptor</keyword>
<dbReference type="GeneID" id="115804832"/>
<dbReference type="InterPro" id="IPR000276">
    <property type="entry name" value="GPCR_Rhodpsn"/>
</dbReference>
<dbReference type="PROSITE" id="PS50262">
    <property type="entry name" value="G_PROTEIN_RECEP_F1_2"/>
    <property type="match status" value="1"/>
</dbReference>
<gene>
    <name evidence="11" type="primary">LOC115804832</name>
</gene>
<reference evidence="11" key="1">
    <citation type="submission" date="2025-08" db="UniProtKB">
        <authorList>
            <consortium name="RefSeq"/>
        </authorList>
    </citation>
    <scope>IDENTIFICATION</scope>
</reference>
<dbReference type="GO" id="GO:0060326">
    <property type="term" value="P:cell chemotaxis"/>
    <property type="evidence" value="ECO:0007669"/>
    <property type="project" value="TreeGrafter"/>
</dbReference>
<comment type="subcellular location">
    <subcellularLocation>
        <location evidence="1">Membrane</location>
    </subcellularLocation>
</comment>
<evidence type="ECO:0000256" key="2">
    <source>
        <dbReference type="ARBA" id="ARBA00022692"/>
    </source>
</evidence>
<dbReference type="Pfam" id="PF00001">
    <property type="entry name" value="7tm_1"/>
    <property type="match status" value="1"/>
</dbReference>
<dbReference type="SUPFAM" id="SSF81321">
    <property type="entry name" value="Family A G protein-coupled receptor-like"/>
    <property type="match status" value="1"/>
</dbReference>
<dbReference type="GO" id="GO:0007204">
    <property type="term" value="P:positive regulation of cytosolic calcium ion concentration"/>
    <property type="evidence" value="ECO:0007669"/>
    <property type="project" value="TreeGrafter"/>
</dbReference>
<feature type="transmembrane region" description="Helical" evidence="8">
    <location>
        <begin position="100"/>
        <end position="121"/>
    </location>
</feature>